<dbReference type="InterPro" id="IPR036865">
    <property type="entry name" value="CRAL-TRIO_dom_sf"/>
</dbReference>
<feature type="region of interest" description="Disordered" evidence="2">
    <location>
        <begin position="311"/>
        <end position="369"/>
    </location>
</feature>
<dbReference type="InterPro" id="IPR052432">
    <property type="entry name" value="PITP/CRAL-TRIO"/>
</dbReference>
<dbReference type="Proteomes" id="UP001234581">
    <property type="component" value="Unassembled WGS sequence"/>
</dbReference>
<feature type="compositionally biased region" description="Basic and acidic residues" evidence="2">
    <location>
        <begin position="344"/>
        <end position="358"/>
    </location>
</feature>
<accession>A0AAD7Y2E0</accession>
<dbReference type="EMBL" id="JARTCD010000004">
    <property type="protein sequence ID" value="KAJ8662573.1"/>
    <property type="molecule type" value="Genomic_DNA"/>
</dbReference>
<evidence type="ECO:0000313" key="4">
    <source>
        <dbReference type="EMBL" id="KAJ8662573.1"/>
    </source>
</evidence>
<dbReference type="AlphaFoldDB" id="A0AAD7Y2E0"/>
<organism evidence="4 5">
    <name type="scientific">Lichtheimia ornata</name>
    <dbReference type="NCBI Taxonomy" id="688661"/>
    <lineage>
        <taxon>Eukaryota</taxon>
        <taxon>Fungi</taxon>
        <taxon>Fungi incertae sedis</taxon>
        <taxon>Mucoromycota</taxon>
        <taxon>Mucoromycotina</taxon>
        <taxon>Mucoromycetes</taxon>
        <taxon>Mucorales</taxon>
        <taxon>Lichtheimiaceae</taxon>
        <taxon>Lichtheimia</taxon>
    </lineage>
</organism>
<dbReference type="GeneID" id="83208952"/>
<evidence type="ECO:0000313" key="5">
    <source>
        <dbReference type="Proteomes" id="UP001234581"/>
    </source>
</evidence>
<dbReference type="SUPFAM" id="SSF46938">
    <property type="entry name" value="CRAL/TRIO N-terminal domain"/>
    <property type="match status" value="1"/>
</dbReference>
<feature type="compositionally biased region" description="Polar residues" evidence="2">
    <location>
        <begin position="315"/>
        <end position="326"/>
    </location>
</feature>
<reference evidence="4 5" key="1">
    <citation type="submission" date="2023-03" db="EMBL/GenBank/DDBJ databases">
        <title>Genome sequence of Lichtheimia ornata CBS 291.66.</title>
        <authorList>
            <person name="Mohabir J.T."/>
            <person name="Shea T.P."/>
            <person name="Kurbessoian T."/>
            <person name="Berby B."/>
            <person name="Fontaine J."/>
            <person name="Livny J."/>
            <person name="Gnirke A."/>
            <person name="Stajich J.E."/>
            <person name="Cuomo C.A."/>
        </authorList>
    </citation>
    <scope>NUCLEOTIDE SEQUENCE [LARGE SCALE GENOMIC DNA]</scope>
    <source>
        <strain evidence="4">CBS 291.66</strain>
    </source>
</reference>
<evidence type="ECO:0000259" key="3">
    <source>
        <dbReference type="PROSITE" id="PS50191"/>
    </source>
</evidence>
<comment type="caution">
    <text evidence="4">The sequence shown here is derived from an EMBL/GenBank/DDBJ whole genome shotgun (WGS) entry which is preliminary data.</text>
</comment>
<dbReference type="RefSeq" id="XP_058347486.1">
    <property type="nucleotide sequence ID" value="XM_058481629.1"/>
</dbReference>
<dbReference type="Gene3D" id="3.40.525.10">
    <property type="entry name" value="CRAL-TRIO lipid binding domain"/>
    <property type="match status" value="1"/>
</dbReference>
<keyword evidence="5" id="KW-1185">Reference proteome</keyword>
<sequence length="460" mass="52537">MDIGEERLAELNALYKEHESAIDSIQSALQREIPLLVQEHGLSLEQTAALDEYIHDRVTIFRFLLKNEFSRPHTLSRMVDTIKWRINNNIGGTTADDLDPCFFENAFCFFGGLDRLGRPLLIIQLCHHPTVNGDAASFLTPFVTFVFETARRIMLETTLKRLQQGVPNPVVTETVLLVDFRNAKTLPRDRQLATSFVQLLRRFPSSTGTVCLLNFGWMYQGLWQMIKLLLSEQAKKRVCFPKVSDLASFIDDQELLQQLEMADPVPWDLAHDTVYKRLPPLGTLSRSSSSTSLYYDADLYTPSFGTAIADDDSSSEYATPRETTPVPSEIDLTKTQQHATTTDSYRHQKETTHLERRKPTSTTPSSSPARNMHFVLQLLIKMEKQIKHIIYRLANKIFQHRGTLYWIIACIIMRNRIMQVIHGILILVGQLFAKRLGFANPHSSGIRVLLHALTGQRWLL</sequence>
<dbReference type="PANTHER" id="PTHR46590:SF4">
    <property type="entry name" value="CRAL-TRIO DOMAIN-CONTAINING PROTEIN"/>
    <property type="match status" value="1"/>
</dbReference>
<keyword evidence="1" id="KW-0175">Coiled coil</keyword>
<evidence type="ECO:0000256" key="2">
    <source>
        <dbReference type="SAM" id="MobiDB-lite"/>
    </source>
</evidence>
<name>A0AAD7Y2E0_9FUNG</name>
<dbReference type="PROSITE" id="PS50191">
    <property type="entry name" value="CRAL_TRIO"/>
    <property type="match status" value="1"/>
</dbReference>
<dbReference type="InterPro" id="IPR036273">
    <property type="entry name" value="CRAL/TRIO_N_dom_sf"/>
</dbReference>
<evidence type="ECO:0000256" key="1">
    <source>
        <dbReference type="SAM" id="Coils"/>
    </source>
</evidence>
<proteinExistence type="predicted"/>
<dbReference type="PANTHER" id="PTHR46590">
    <property type="entry name" value="PHOSPHATIDYLINOSITOL TRANSFER PROTEIN CSR1-RELATED"/>
    <property type="match status" value="1"/>
</dbReference>
<feature type="coiled-coil region" evidence="1">
    <location>
        <begin position="1"/>
        <end position="28"/>
    </location>
</feature>
<dbReference type="CDD" id="cd00170">
    <property type="entry name" value="SEC14"/>
    <property type="match status" value="1"/>
</dbReference>
<dbReference type="Pfam" id="PF00650">
    <property type="entry name" value="CRAL_TRIO"/>
    <property type="match status" value="1"/>
</dbReference>
<protein>
    <recommendedName>
        <fullName evidence="3">CRAL-TRIO domain-containing protein</fullName>
    </recommendedName>
</protein>
<dbReference type="InterPro" id="IPR001251">
    <property type="entry name" value="CRAL-TRIO_dom"/>
</dbReference>
<feature type="domain" description="CRAL-TRIO" evidence="3">
    <location>
        <begin position="109"/>
        <end position="277"/>
    </location>
</feature>
<feature type="compositionally biased region" description="Polar residues" evidence="2">
    <location>
        <begin position="333"/>
        <end position="343"/>
    </location>
</feature>
<dbReference type="SUPFAM" id="SSF52087">
    <property type="entry name" value="CRAL/TRIO domain"/>
    <property type="match status" value="1"/>
</dbReference>
<gene>
    <name evidence="4" type="ORF">O0I10_001534</name>
</gene>